<gene>
    <name evidence="1" type="ORF">Aau02nite_28460</name>
</gene>
<reference evidence="1" key="1">
    <citation type="submission" date="2021-03" db="EMBL/GenBank/DDBJ databases">
        <title>Whole genome shotgun sequence of Actinoplanes auranticolor NBRC 12245.</title>
        <authorList>
            <person name="Komaki H."/>
            <person name="Tamura T."/>
        </authorList>
    </citation>
    <scope>NUCLEOTIDE SEQUENCE</scope>
    <source>
        <strain evidence="1">NBRC 12245</strain>
    </source>
</reference>
<evidence type="ECO:0000313" key="1">
    <source>
        <dbReference type="EMBL" id="GIM67703.1"/>
    </source>
</evidence>
<evidence type="ECO:0000313" key="2">
    <source>
        <dbReference type="Proteomes" id="UP000681340"/>
    </source>
</evidence>
<protein>
    <submittedName>
        <fullName evidence="1">Uncharacterized protein</fullName>
    </submittedName>
</protein>
<dbReference type="Pfam" id="PF19818">
    <property type="entry name" value="DUF6301"/>
    <property type="match status" value="1"/>
</dbReference>
<dbReference type="RefSeq" id="WP_212988855.1">
    <property type="nucleotide sequence ID" value="NZ_BAABEA010000005.1"/>
</dbReference>
<sequence>MTTWQRGSSEAVRSLITGIRDTRWSWQETDVEELCRRMGWVLLEAIDGKGAFADAGLGVPGDEIRMLAGDGHINDISIQITQLVSDSGADRDRFIRDTFADAVDAGLAVLGEPTDRQHTEPPTVRWRLEDSTVLIRNLESAVTVTWASNRFQDDWDRIAEALE</sequence>
<dbReference type="Proteomes" id="UP000681340">
    <property type="component" value="Unassembled WGS sequence"/>
</dbReference>
<dbReference type="InterPro" id="IPR046268">
    <property type="entry name" value="DUF6301"/>
</dbReference>
<name>A0A919SA39_9ACTN</name>
<keyword evidence="2" id="KW-1185">Reference proteome</keyword>
<organism evidence="1 2">
    <name type="scientific">Actinoplanes auranticolor</name>
    <dbReference type="NCBI Taxonomy" id="47988"/>
    <lineage>
        <taxon>Bacteria</taxon>
        <taxon>Bacillati</taxon>
        <taxon>Actinomycetota</taxon>
        <taxon>Actinomycetes</taxon>
        <taxon>Micromonosporales</taxon>
        <taxon>Micromonosporaceae</taxon>
        <taxon>Actinoplanes</taxon>
    </lineage>
</organism>
<accession>A0A919SA39</accession>
<dbReference type="EMBL" id="BOQL01000022">
    <property type="protein sequence ID" value="GIM67703.1"/>
    <property type="molecule type" value="Genomic_DNA"/>
</dbReference>
<comment type="caution">
    <text evidence="1">The sequence shown here is derived from an EMBL/GenBank/DDBJ whole genome shotgun (WGS) entry which is preliminary data.</text>
</comment>
<dbReference type="AlphaFoldDB" id="A0A919SA39"/>
<proteinExistence type="predicted"/>